<evidence type="ECO:0000259" key="17">
    <source>
        <dbReference type="PROSITE" id="PS50011"/>
    </source>
</evidence>
<dbReference type="InterPro" id="IPR000980">
    <property type="entry name" value="SH2"/>
</dbReference>
<name>A0AAF3J5E2_9BILA</name>
<keyword evidence="18" id="KW-1185">Reference proteome</keyword>
<dbReference type="EC" id="2.7.10.2" evidence="13"/>
<evidence type="ECO:0000256" key="9">
    <source>
        <dbReference type="ARBA" id="ARBA00061539"/>
    </source>
</evidence>
<feature type="region of interest" description="Disordered" evidence="14">
    <location>
        <begin position="1"/>
        <end position="56"/>
    </location>
</feature>
<evidence type="ECO:0000313" key="19">
    <source>
        <dbReference type="WBParaSite" id="MBELARI_LOCUS17284"/>
    </source>
</evidence>
<dbReference type="Pfam" id="PF00018">
    <property type="entry name" value="SH3_1"/>
    <property type="match status" value="1"/>
</dbReference>
<dbReference type="InterPro" id="IPR001245">
    <property type="entry name" value="Ser-Thr/Tyr_kinase_cat_dom"/>
</dbReference>
<dbReference type="FunFam" id="3.30.200.20:FF:000053">
    <property type="entry name" value="Tyrosine-protein kinase"/>
    <property type="match status" value="1"/>
</dbReference>
<keyword evidence="3 12" id="KW-0547">Nucleotide-binding</keyword>
<evidence type="ECO:0000256" key="4">
    <source>
        <dbReference type="ARBA" id="ARBA00022777"/>
    </source>
</evidence>
<evidence type="ECO:0000256" key="1">
    <source>
        <dbReference type="ARBA" id="ARBA00022443"/>
    </source>
</evidence>
<dbReference type="PROSITE" id="PS50001">
    <property type="entry name" value="SH2"/>
    <property type="match status" value="1"/>
</dbReference>
<evidence type="ECO:0000256" key="7">
    <source>
        <dbReference type="ARBA" id="ARBA00023137"/>
    </source>
</evidence>
<dbReference type="SMART" id="SM00252">
    <property type="entry name" value="SH2"/>
    <property type="match status" value="1"/>
</dbReference>
<feature type="binding site" evidence="12">
    <location>
        <position position="263"/>
    </location>
    <ligand>
        <name>ATP</name>
        <dbReference type="ChEBI" id="CHEBI:30616"/>
    </ligand>
</feature>
<dbReference type="Gene3D" id="2.30.30.40">
    <property type="entry name" value="SH3 Domains"/>
    <property type="match status" value="1"/>
</dbReference>
<dbReference type="PANTHER" id="PTHR24418">
    <property type="entry name" value="TYROSINE-PROTEIN KINASE"/>
    <property type="match status" value="1"/>
</dbReference>
<evidence type="ECO:0000256" key="13">
    <source>
        <dbReference type="RuleBase" id="RU362096"/>
    </source>
</evidence>
<dbReference type="PROSITE" id="PS50011">
    <property type="entry name" value="PROTEIN_KINASE_DOM"/>
    <property type="match status" value="1"/>
</dbReference>
<accession>A0AAF3J5E2</accession>
<keyword evidence="1 11" id="KW-0728">SH3 domain</keyword>
<dbReference type="PRINTS" id="PR00109">
    <property type="entry name" value="TYRKINASE"/>
</dbReference>
<dbReference type="GO" id="GO:0048565">
    <property type="term" value="P:digestive tract development"/>
    <property type="evidence" value="ECO:0007669"/>
    <property type="project" value="UniProtKB-ARBA"/>
</dbReference>
<dbReference type="Proteomes" id="UP000887575">
    <property type="component" value="Unassembled WGS sequence"/>
</dbReference>
<proteinExistence type="inferred from homology"/>
<dbReference type="InterPro" id="IPR050198">
    <property type="entry name" value="Non-receptor_tyrosine_kinases"/>
</dbReference>
<feature type="domain" description="SH2" evidence="15">
    <location>
        <begin position="119"/>
        <end position="211"/>
    </location>
</feature>
<feature type="domain" description="SH3" evidence="16">
    <location>
        <begin position="52"/>
        <end position="113"/>
    </location>
</feature>
<dbReference type="GO" id="GO:0004715">
    <property type="term" value="F:non-membrane spanning protein tyrosine kinase activity"/>
    <property type="evidence" value="ECO:0007669"/>
    <property type="project" value="UniProtKB-EC"/>
</dbReference>
<dbReference type="Gene3D" id="3.30.505.10">
    <property type="entry name" value="SH2 domain"/>
    <property type="match status" value="1"/>
</dbReference>
<dbReference type="PROSITE" id="PS00109">
    <property type="entry name" value="PROTEIN_KINASE_TYR"/>
    <property type="match status" value="1"/>
</dbReference>
<dbReference type="InterPro" id="IPR011009">
    <property type="entry name" value="Kinase-like_dom_sf"/>
</dbReference>
<evidence type="ECO:0000259" key="16">
    <source>
        <dbReference type="PROSITE" id="PS50002"/>
    </source>
</evidence>
<dbReference type="WBParaSite" id="MBELARI_LOCUS17284">
    <property type="protein sequence ID" value="MBELARI_LOCUS17284"/>
    <property type="gene ID" value="MBELARI_LOCUS17284"/>
</dbReference>
<protein>
    <recommendedName>
        <fullName evidence="13">Tyrosine-protein kinase</fullName>
        <ecNumber evidence="13">2.7.10.2</ecNumber>
    </recommendedName>
</protein>
<evidence type="ECO:0000256" key="11">
    <source>
        <dbReference type="PROSITE-ProRule" id="PRU00192"/>
    </source>
</evidence>
<evidence type="ECO:0000256" key="5">
    <source>
        <dbReference type="ARBA" id="ARBA00022840"/>
    </source>
</evidence>
<dbReference type="SMART" id="SM00326">
    <property type="entry name" value="SH3"/>
    <property type="match status" value="1"/>
</dbReference>
<comment type="catalytic activity">
    <reaction evidence="8 13">
        <text>L-tyrosyl-[protein] + ATP = O-phospho-L-tyrosyl-[protein] + ADP + H(+)</text>
        <dbReference type="Rhea" id="RHEA:10596"/>
        <dbReference type="Rhea" id="RHEA-COMP:10136"/>
        <dbReference type="Rhea" id="RHEA-COMP:20101"/>
        <dbReference type="ChEBI" id="CHEBI:15378"/>
        <dbReference type="ChEBI" id="CHEBI:30616"/>
        <dbReference type="ChEBI" id="CHEBI:46858"/>
        <dbReference type="ChEBI" id="CHEBI:61978"/>
        <dbReference type="ChEBI" id="CHEBI:456216"/>
        <dbReference type="EC" id="2.7.10.2"/>
    </reaction>
</comment>
<dbReference type="InterPro" id="IPR008266">
    <property type="entry name" value="Tyr_kinase_AS"/>
</dbReference>
<dbReference type="InterPro" id="IPR036028">
    <property type="entry name" value="SH3-like_dom_sf"/>
</dbReference>
<evidence type="ECO:0000256" key="12">
    <source>
        <dbReference type="PROSITE-ProRule" id="PRU10141"/>
    </source>
</evidence>
<dbReference type="SUPFAM" id="SSF56112">
    <property type="entry name" value="Protein kinase-like (PK-like)"/>
    <property type="match status" value="1"/>
</dbReference>
<dbReference type="FunFam" id="1.10.510.10:FF:000318">
    <property type="entry name" value="Tyrosine-protein kinase"/>
    <property type="match status" value="1"/>
</dbReference>
<organism evidence="18 19">
    <name type="scientific">Mesorhabditis belari</name>
    <dbReference type="NCBI Taxonomy" id="2138241"/>
    <lineage>
        <taxon>Eukaryota</taxon>
        <taxon>Metazoa</taxon>
        <taxon>Ecdysozoa</taxon>
        <taxon>Nematoda</taxon>
        <taxon>Chromadorea</taxon>
        <taxon>Rhabditida</taxon>
        <taxon>Rhabditina</taxon>
        <taxon>Rhabditomorpha</taxon>
        <taxon>Rhabditoidea</taxon>
        <taxon>Rhabditidae</taxon>
        <taxon>Mesorhabditinae</taxon>
        <taxon>Mesorhabditis</taxon>
    </lineage>
</organism>
<feature type="compositionally biased region" description="Basic and acidic residues" evidence="14">
    <location>
        <begin position="1"/>
        <end position="10"/>
    </location>
</feature>
<dbReference type="SMART" id="SM00219">
    <property type="entry name" value="TyrKc"/>
    <property type="match status" value="1"/>
</dbReference>
<keyword evidence="7 13" id="KW-0829">Tyrosine-protein kinase</keyword>
<dbReference type="InterPro" id="IPR001452">
    <property type="entry name" value="SH3_domain"/>
</dbReference>
<dbReference type="CDD" id="cd11845">
    <property type="entry name" value="SH3_Src_like"/>
    <property type="match status" value="1"/>
</dbReference>
<dbReference type="AlphaFoldDB" id="A0AAF3J5E2"/>
<dbReference type="PRINTS" id="PR00452">
    <property type="entry name" value="SH3DOMAIN"/>
</dbReference>
<dbReference type="InterPro" id="IPR020635">
    <property type="entry name" value="Tyr_kinase_cat_dom"/>
</dbReference>
<evidence type="ECO:0000259" key="15">
    <source>
        <dbReference type="PROSITE" id="PS50001"/>
    </source>
</evidence>
<dbReference type="PROSITE" id="PS00107">
    <property type="entry name" value="PROTEIN_KINASE_ATP"/>
    <property type="match status" value="1"/>
</dbReference>
<keyword evidence="6 10" id="KW-0727">SH2 domain</keyword>
<dbReference type="Gene3D" id="3.30.200.20">
    <property type="entry name" value="Phosphorylase Kinase, domain 1"/>
    <property type="match status" value="1"/>
</dbReference>
<evidence type="ECO:0000256" key="8">
    <source>
        <dbReference type="ARBA" id="ARBA00051245"/>
    </source>
</evidence>
<reference evidence="19" key="1">
    <citation type="submission" date="2024-02" db="UniProtKB">
        <authorList>
            <consortium name="WormBaseParasite"/>
        </authorList>
    </citation>
    <scope>IDENTIFICATION</scope>
</reference>
<dbReference type="Pfam" id="PF07714">
    <property type="entry name" value="PK_Tyr_Ser-Thr"/>
    <property type="match status" value="1"/>
</dbReference>
<evidence type="ECO:0000256" key="6">
    <source>
        <dbReference type="ARBA" id="ARBA00022999"/>
    </source>
</evidence>
<evidence type="ECO:0000313" key="18">
    <source>
        <dbReference type="Proteomes" id="UP000887575"/>
    </source>
</evidence>
<dbReference type="InterPro" id="IPR036860">
    <property type="entry name" value="SH2_dom_sf"/>
</dbReference>
<evidence type="ECO:0000256" key="10">
    <source>
        <dbReference type="PROSITE-ProRule" id="PRU00191"/>
    </source>
</evidence>
<feature type="domain" description="Protein kinase" evidence="17">
    <location>
        <begin position="235"/>
        <end position="488"/>
    </location>
</feature>
<keyword evidence="5 12" id="KW-0067">ATP-binding</keyword>
<dbReference type="Pfam" id="PF00017">
    <property type="entry name" value="SH2"/>
    <property type="match status" value="1"/>
</dbReference>
<evidence type="ECO:0000256" key="2">
    <source>
        <dbReference type="ARBA" id="ARBA00022679"/>
    </source>
</evidence>
<dbReference type="FunFam" id="3.30.505.10:FF:000044">
    <property type="entry name" value="Tyrosine-protein kinase"/>
    <property type="match status" value="1"/>
</dbReference>
<keyword evidence="2 13" id="KW-0808">Transferase</keyword>
<evidence type="ECO:0000256" key="3">
    <source>
        <dbReference type="ARBA" id="ARBA00022741"/>
    </source>
</evidence>
<keyword evidence="4 13" id="KW-0418">Kinase</keyword>
<dbReference type="GO" id="GO:0005524">
    <property type="term" value="F:ATP binding"/>
    <property type="evidence" value="ECO:0007669"/>
    <property type="project" value="UniProtKB-UniRule"/>
</dbReference>
<comment type="similarity">
    <text evidence="9">Belongs to the protein kinase superfamily. Tyr protein kinase family. SRC subfamily.</text>
</comment>
<dbReference type="InterPro" id="IPR000719">
    <property type="entry name" value="Prot_kinase_dom"/>
</dbReference>
<evidence type="ECO:0000256" key="14">
    <source>
        <dbReference type="SAM" id="MobiDB-lite"/>
    </source>
</evidence>
<dbReference type="SUPFAM" id="SSF50044">
    <property type="entry name" value="SH3-domain"/>
    <property type="match status" value="1"/>
</dbReference>
<sequence length="502" mass="56556">MGSCVGKERGVASSACALPEKGPIPSLARPLSTVPTPSRALYTSAPGSPPPSPRPAHIALFDYEARTDDDLSFRKGELLDVVDTTQGEWWFARSRSSGRTGYIPSNYVAQEKSLDAQPWYFGRVRRAEAEKALQQSDGGSGVFLVRESESRHSELSLSVREGDSVKHYRIRSLDQGGFFIARRRPFTTLTELIQHYQQDADGLCVPLTSPCPKTDLPQTSTFTYDDQWEVDRRTVRLIRQIGAGQFGEVWEGRWNNNVPVAVKRLRAGAADPSDFLAEAQIMKKLKHPRLLQLYAVCTREQPILIVTELMSENLLHFLQGRGRQSSIRQLVDMAAQVASGMSYLESKNFIHRDLAARNILVNQSHSVKIADFGLARLLLKESEYEAHPGARFPIKWTAPEAANFNKFTTKSDVWSFGILLTEMVTYGRIPYPGMTNAEVLQQVEQGYRMQCPPNCPPALYEIMIQCWRADPEKRPTFETLEWRLEELFSVDGSEYKEAALSY</sequence>
<dbReference type="Gene3D" id="1.10.510.10">
    <property type="entry name" value="Transferase(Phosphotransferase) domain 1"/>
    <property type="match status" value="1"/>
</dbReference>
<dbReference type="InterPro" id="IPR017441">
    <property type="entry name" value="Protein_kinase_ATP_BS"/>
</dbReference>
<dbReference type="PRINTS" id="PR00401">
    <property type="entry name" value="SH2DOMAIN"/>
</dbReference>
<dbReference type="SUPFAM" id="SSF55550">
    <property type="entry name" value="SH2 domain"/>
    <property type="match status" value="1"/>
</dbReference>
<dbReference type="PROSITE" id="PS50002">
    <property type="entry name" value="SH3"/>
    <property type="match status" value="1"/>
</dbReference>